<dbReference type="InterPro" id="IPR004014">
    <property type="entry name" value="ATPase_P-typ_cation-transptr_N"/>
</dbReference>
<dbReference type="GO" id="GO:0019829">
    <property type="term" value="F:ATPase-coupled monoatomic cation transmembrane transporter activity"/>
    <property type="evidence" value="ECO:0007669"/>
    <property type="project" value="UniProtKB-UniRule"/>
</dbReference>
<dbReference type="NCBIfam" id="TIGR01657">
    <property type="entry name" value="P-ATPase-V"/>
    <property type="match status" value="1"/>
</dbReference>
<dbReference type="PROSITE" id="PS00154">
    <property type="entry name" value="ATPASE_E1_E2"/>
    <property type="match status" value="1"/>
</dbReference>
<feature type="transmembrane region" description="Helical" evidence="14">
    <location>
        <begin position="891"/>
        <end position="910"/>
    </location>
</feature>
<feature type="transmembrane region" description="Helical" evidence="14">
    <location>
        <begin position="1002"/>
        <end position="1023"/>
    </location>
</feature>
<dbReference type="Pfam" id="PF13246">
    <property type="entry name" value="Cation_ATPase"/>
    <property type="match status" value="1"/>
</dbReference>
<dbReference type="InterPro" id="IPR018303">
    <property type="entry name" value="ATPase_P-typ_P_site"/>
</dbReference>
<keyword evidence="5 14" id="KW-0479">Metal-binding</keyword>
<evidence type="ECO:0000256" key="4">
    <source>
        <dbReference type="ARBA" id="ARBA00022692"/>
    </source>
</evidence>
<evidence type="ECO:0000256" key="11">
    <source>
        <dbReference type="ARBA" id="ARBA00022989"/>
    </source>
</evidence>
<keyword evidence="7" id="KW-0967">Endosome</keyword>
<evidence type="ECO:0000256" key="3">
    <source>
        <dbReference type="ARBA" id="ARBA00022553"/>
    </source>
</evidence>
<dbReference type="InterPro" id="IPR008250">
    <property type="entry name" value="ATPase_P-typ_transduc_dom_A_sf"/>
</dbReference>
<dbReference type="PRINTS" id="PR00119">
    <property type="entry name" value="CATATPASE"/>
</dbReference>
<dbReference type="PANTHER" id="PTHR45630">
    <property type="entry name" value="CATION-TRANSPORTING ATPASE-RELATED"/>
    <property type="match status" value="1"/>
</dbReference>
<feature type="transmembrane region" description="Helical" evidence="14">
    <location>
        <begin position="1078"/>
        <end position="1097"/>
    </location>
</feature>
<dbReference type="Pfam" id="PF00690">
    <property type="entry name" value="Cation_ATPase_N"/>
    <property type="match status" value="1"/>
</dbReference>
<feature type="domain" description="P5B-type ATPase N-terminal" evidence="17">
    <location>
        <begin position="30"/>
        <end position="102"/>
    </location>
</feature>
<dbReference type="GO" id="GO:0005524">
    <property type="term" value="F:ATP binding"/>
    <property type="evidence" value="ECO:0007669"/>
    <property type="project" value="UniProtKB-UniRule"/>
</dbReference>
<dbReference type="InterPro" id="IPR044492">
    <property type="entry name" value="P_typ_ATPase_HD_dom"/>
</dbReference>
<dbReference type="Gene3D" id="2.70.150.10">
    <property type="entry name" value="Calcium-transporting ATPase, cytoplasmic transduction domain A"/>
    <property type="match status" value="1"/>
</dbReference>
<sequence length="1151" mass="130444">MSVTSHNGYEPIDNTSQDIYNEETQEVFCHIKAFKKTKIRLIFFHIFSLILCGIPYLIFKAYPSVKSRVKYKKCCIEHADIFLVRDNHNNHSLHRVFSVNINLDQLGITGEQKYFFHQHTKYVWISERQSFSTYDQLIWKNITCNDLCTNRSGLTEQHYNELFTLFGPNSIEIEVKSYWRLFIEEILNPFYFFQAFSIILWCIDDYFIYAGCVIFLTFFSIVTSLLQTQKQSQNLHDIVESSKCHEVAVLREFGNETCLKIEPDDVVPGDIIVLPAGDYVMPCDAVLITGQCIVNESVLTGESVPVTKSALPPDSDEFNINIHKRHVLFSGTHVLQTRYYGGENVLAKVVRTGFDTTKGHLVKSILYPAPINLQFYADALKFVYLLFTIAVSGMAYCLYLYLQRHATVVEIAVRVLDIITIVVPPALPAAMTVGTVYSQTRLKKLKIFCISPPRINVCGKIKLACFDKTGTLTHDGLDMHSVMPCAESKFGEPVNNVGHLGNSYDVLVRGMATCHSLTRIGGSLTGDPLDLNMFEFTKWNLEEPGNDENARFDMLAPTVVSAPRSETGGKLKLTHEDNNVNRDECTYEVGIIKEFPFSSTAQCMSVICKDLECPTMFAYTKGAPEKLASLCKSSTLPSNFQEKLSYYTANGFRVIAVAFKNLPKSFKWREAQKVKRNQIECDLEFLGLLIMQNPLKDETEPVIQDLHRAHIPTVMITGDNIMTAISVARDCGMVGASDDIYIVSVIDDLDNEPPKLSLQKAGSGSSRDYTIIDFNHSSFYCAIDGKTWIKLKSHFQDLLPGFLVRTKVFARFQPDQKTQVVTALQELDYVVAMVGDGANDCGALKAAHVGVSLSPEEASVAAPFTSGIPNISCLTRLISEGRCSLVTSFALFKYMALYSLIQFFTVLILYKCHSILGDFQFLYIDLIITTFLAISMGRQGPLDVLCPKRPMSSLVSSKNMFPLLLQIFVCALIQLGALYFLYRQKWFEPIPPDSKGEIIVSWENTVLFTVSCYQYIVLAWHFSKGKPYRKSVFTNFWFIITVAFLTVFTTWLMINPCKEVAYFMDLMYLPLKAKDQRLFRCLLLVFPIAHFIIAGFIERLIDDRSWLKKLCQIIRCKKKPKNKYKVLLQDQYFPHLIQSLLCSSAQPSVQP</sequence>
<dbReference type="GO" id="GO:0006874">
    <property type="term" value="P:intracellular calcium ion homeostasis"/>
    <property type="evidence" value="ECO:0007669"/>
    <property type="project" value="TreeGrafter"/>
</dbReference>
<dbReference type="SUPFAM" id="SSF81660">
    <property type="entry name" value="Metal cation-transporting ATPase, ATP-binding domain N"/>
    <property type="match status" value="1"/>
</dbReference>
<feature type="transmembrane region" description="Helical" evidence="14">
    <location>
        <begin position="181"/>
        <end position="200"/>
    </location>
</feature>
<evidence type="ECO:0000313" key="19">
    <source>
        <dbReference type="RefSeq" id="XP_030745745.1"/>
    </source>
</evidence>
<feature type="domain" description="Cation-transporting P-type ATPase N-terminal" evidence="16">
    <location>
        <begin position="144"/>
        <end position="201"/>
    </location>
</feature>
<dbReference type="SUPFAM" id="SSF81653">
    <property type="entry name" value="Calcium ATPase, transduction domain A"/>
    <property type="match status" value="1"/>
</dbReference>
<dbReference type="InterPro" id="IPR023214">
    <property type="entry name" value="HAD_sf"/>
</dbReference>
<protein>
    <recommendedName>
        <fullName evidence="14">Cation-transporting ATPase</fullName>
        <ecNumber evidence="14">7.2.2.-</ecNumber>
    </recommendedName>
</protein>
<dbReference type="PANTHER" id="PTHR45630:SF8">
    <property type="entry name" value="CATION-TRANSPORTING ATPASE"/>
    <property type="match status" value="1"/>
</dbReference>
<keyword evidence="8 14" id="KW-0067">ATP-binding</keyword>
<dbReference type="SUPFAM" id="SSF56784">
    <property type="entry name" value="HAD-like"/>
    <property type="match status" value="1"/>
</dbReference>
<reference evidence="19" key="1">
    <citation type="submission" date="2025-08" db="UniProtKB">
        <authorList>
            <consortium name="RefSeq"/>
        </authorList>
    </citation>
    <scope>IDENTIFICATION</scope>
    <source>
        <tissue evidence="19">Gonads</tissue>
    </source>
</reference>
<dbReference type="SFLD" id="SFLDS00003">
    <property type="entry name" value="Haloacid_Dehalogenase"/>
    <property type="match status" value="1"/>
</dbReference>
<dbReference type="SUPFAM" id="SSF81665">
    <property type="entry name" value="Calcium ATPase, transmembrane domain M"/>
    <property type="match status" value="1"/>
</dbReference>
<evidence type="ECO:0000259" key="15">
    <source>
        <dbReference type="Pfam" id="PF00122"/>
    </source>
</evidence>
<dbReference type="EC" id="7.2.2.-" evidence="14"/>
<evidence type="ECO:0000256" key="5">
    <source>
        <dbReference type="ARBA" id="ARBA00022723"/>
    </source>
</evidence>
<evidence type="ECO:0000256" key="8">
    <source>
        <dbReference type="ARBA" id="ARBA00022840"/>
    </source>
</evidence>
<dbReference type="GeneID" id="115874666"/>
<dbReference type="NCBIfam" id="TIGR01494">
    <property type="entry name" value="ATPase_P-type"/>
    <property type="match status" value="2"/>
</dbReference>
<feature type="transmembrane region" description="Helical" evidence="14">
    <location>
        <begin position="206"/>
        <end position="226"/>
    </location>
</feature>
<dbReference type="FunFam" id="3.40.1110.10:FF:000026">
    <property type="entry name" value="Cation-transporting ATPase"/>
    <property type="match status" value="1"/>
</dbReference>
<evidence type="ECO:0000256" key="6">
    <source>
        <dbReference type="ARBA" id="ARBA00022741"/>
    </source>
</evidence>
<dbReference type="GO" id="GO:0015203">
    <property type="term" value="F:polyamine transmembrane transporter activity"/>
    <property type="evidence" value="ECO:0007669"/>
    <property type="project" value="TreeGrafter"/>
</dbReference>
<dbReference type="FunFam" id="1.20.1110.10:FF:000023">
    <property type="entry name" value="Cation-transporting ATPase"/>
    <property type="match status" value="1"/>
</dbReference>
<dbReference type="InterPro" id="IPR023299">
    <property type="entry name" value="ATPase_P-typ_cyto_dom_N"/>
</dbReference>
<evidence type="ECO:0000256" key="7">
    <source>
        <dbReference type="ARBA" id="ARBA00022753"/>
    </source>
</evidence>
<dbReference type="RefSeq" id="XP_030745745.1">
    <property type="nucleotide sequence ID" value="XM_030889885.1"/>
</dbReference>
<comment type="catalytic activity">
    <reaction evidence="13 14">
        <text>ATP + H2O = ADP + phosphate + H(+)</text>
        <dbReference type="Rhea" id="RHEA:13065"/>
        <dbReference type="ChEBI" id="CHEBI:15377"/>
        <dbReference type="ChEBI" id="CHEBI:15378"/>
        <dbReference type="ChEBI" id="CHEBI:30616"/>
        <dbReference type="ChEBI" id="CHEBI:43474"/>
        <dbReference type="ChEBI" id="CHEBI:456216"/>
    </reaction>
</comment>
<feature type="transmembrane region" description="Helical" evidence="14">
    <location>
        <begin position="382"/>
        <end position="402"/>
    </location>
</feature>
<dbReference type="InterPro" id="IPR006544">
    <property type="entry name" value="P-type_TPase_V"/>
</dbReference>
<keyword evidence="12 14" id="KW-0472">Membrane</keyword>
<dbReference type="InterPro" id="IPR036412">
    <property type="entry name" value="HAD-like_sf"/>
</dbReference>
<evidence type="ECO:0000313" key="18">
    <source>
        <dbReference type="Proteomes" id="UP000504635"/>
    </source>
</evidence>
<keyword evidence="10 14" id="KW-1278">Translocase</keyword>
<dbReference type="FunFam" id="3.40.50.1000:FF:000068">
    <property type="entry name" value="Cation-transporting ATPase"/>
    <property type="match status" value="1"/>
</dbReference>
<dbReference type="AlphaFoldDB" id="A0A6J2X412"/>
<dbReference type="GO" id="GO:0016887">
    <property type="term" value="F:ATP hydrolysis activity"/>
    <property type="evidence" value="ECO:0007669"/>
    <property type="project" value="InterPro"/>
</dbReference>
<dbReference type="Pfam" id="PF12409">
    <property type="entry name" value="P5-ATPase"/>
    <property type="match status" value="1"/>
</dbReference>
<comment type="subcellular location">
    <subcellularLocation>
        <location evidence="1">Late endosome membrane</location>
        <topology evidence="1">Multi-pass membrane protein</topology>
    </subcellularLocation>
    <subcellularLocation>
        <location evidence="14">Membrane</location>
        <topology evidence="14">Multi-pass membrane protein</topology>
    </subcellularLocation>
</comment>
<keyword evidence="18" id="KW-1185">Reference proteome</keyword>
<evidence type="ECO:0000256" key="9">
    <source>
        <dbReference type="ARBA" id="ARBA00022842"/>
    </source>
</evidence>
<dbReference type="GO" id="GO:0046872">
    <property type="term" value="F:metal ion binding"/>
    <property type="evidence" value="ECO:0007669"/>
    <property type="project" value="UniProtKB-UniRule"/>
</dbReference>
<keyword evidence="4 14" id="KW-0812">Transmembrane</keyword>
<evidence type="ECO:0000256" key="2">
    <source>
        <dbReference type="ARBA" id="ARBA00006000"/>
    </source>
</evidence>
<feature type="transmembrane region" description="Helical" evidence="14">
    <location>
        <begin position="1035"/>
        <end position="1057"/>
    </location>
</feature>
<dbReference type="InParanoid" id="A0A6J2X412"/>
<accession>A0A6J2X412</accession>
<keyword evidence="9 14" id="KW-0460">Magnesium</keyword>
<dbReference type="InterPro" id="IPR059000">
    <property type="entry name" value="ATPase_P-type_domA"/>
</dbReference>
<dbReference type="OrthoDB" id="48943at2759"/>
<feature type="transmembrane region" description="Helical" evidence="14">
    <location>
        <begin position="922"/>
        <end position="940"/>
    </location>
</feature>
<dbReference type="SFLD" id="SFLDF00027">
    <property type="entry name" value="p-type_atpase"/>
    <property type="match status" value="1"/>
</dbReference>
<dbReference type="GO" id="GO:0031902">
    <property type="term" value="C:late endosome membrane"/>
    <property type="evidence" value="ECO:0007669"/>
    <property type="project" value="UniProtKB-SubCell"/>
</dbReference>
<dbReference type="SFLD" id="SFLDG00002">
    <property type="entry name" value="C1.7:_P-type_atpase_like"/>
    <property type="match status" value="1"/>
</dbReference>
<evidence type="ECO:0000256" key="1">
    <source>
        <dbReference type="ARBA" id="ARBA00004107"/>
    </source>
</evidence>
<keyword evidence="11 14" id="KW-1133">Transmembrane helix</keyword>
<dbReference type="Gene3D" id="3.40.50.1000">
    <property type="entry name" value="HAD superfamily/HAD-like"/>
    <property type="match status" value="1"/>
</dbReference>
<proteinExistence type="inferred from homology"/>
<evidence type="ECO:0000259" key="16">
    <source>
        <dbReference type="Pfam" id="PF00690"/>
    </source>
</evidence>
<evidence type="ECO:0000259" key="17">
    <source>
        <dbReference type="Pfam" id="PF12409"/>
    </source>
</evidence>
<comment type="similarity">
    <text evidence="2 14">Belongs to the cation transport ATPase (P-type) (TC 3.A.3) family. Type V subfamily.</text>
</comment>
<gene>
    <name evidence="19" type="primary">LOC115874666</name>
</gene>
<organism evidence="18 19">
    <name type="scientific">Sitophilus oryzae</name>
    <name type="common">Rice weevil</name>
    <name type="synonym">Curculio oryzae</name>
    <dbReference type="NCBI Taxonomy" id="7048"/>
    <lineage>
        <taxon>Eukaryota</taxon>
        <taxon>Metazoa</taxon>
        <taxon>Ecdysozoa</taxon>
        <taxon>Arthropoda</taxon>
        <taxon>Hexapoda</taxon>
        <taxon>Insecta</taxon>
        <taxon>Pterygota</taxon>
        <taxon>Neoptera</taxon>
        <taxon>Endopterygota</taxon>
        <taxon>Coleoptera</taxon>
        <taxon>Polyphaga</taxon>
        <taxon>Cucujiformia</taxon>
        <taxon>Curculionidae</taxon>
        <taxon>Dryophthorinae</taxon>
        <taxon>Sitophilus</taxon>
    </lineage>
</organism>
<feature type="transmembrane region" description="Helical" evidence="14">
    <location>
        <begin position="42"/>
        <end position="62"/>
    </location>
</feature>
<feature type="domain" description="P-type ATPase A" evidence="15">
    <location>
        <begin position="254"/>
        <end position="365"/>
    </location>
</feature>
<evidence type="ECO:0000256" key="14">
    <source>
        <dbReference type="RuleBase" id="RU362082"/>
    </source>
</evidence>
<dbReference type="KEGG" id="soy:115874666"/>
<keyword evidence="6 14" id="KW-0547">Nucleotide-binding</keyword>
<keyword evidence="3" id="KW-0597">Phosphoprotein</keyword>
<dbReference type="GO" id="GO:0140358">
    <property type="term" value="F:P-type transmembrane transporter activity"/>
    <property type="evidence" value="ECO:0007669"/>
    <property type="project" value="InterPro"/>
</dbReference>
<dbReference type="Proteomes" id="UP000504635">
    <property type="component" value="Unplaced"/>
</dbReference>
<dbReference type="InterPro" id="IPR047819">
    <property type="entry name" value="P5A-ATPase_N"/>
</dbReference>
<evidence type="ECO:0000256" key="10">
    <source>
        <dbReference type="ARBA" id="ARBA00022967"/>
    </source>
</evidence>
<name>A0A6J2X412_SITOR</name>
<dbReference type="Pfam" id="PF00122">
    <property type="entry name" value="E1-E2_ATPase"/>
    <property type="match status" value="1"/>
</dbReference>
<evidence type="ECO:0000256" key="12">
    <source>
        <dbReference type="ARBA" id="ARBA00023136"/>
    </source>
</evidence>
<dbReference type="InterPro" id="IPR023298">
    <property type="entry name" value="ATPase_P-typ_TM_dom_sf"/>
</dbReference>
<dbReference type="InterPro" id="IPR001757">
    <property type="entry name" value="P_typ_ATPase"/>
</dbReference>
<evidence type="ECO:0000256" key="13">
    <source>
        <dbReference type="ARBA" id="ARBA00049360"/>
    </source>
</evidence>
<feature type="transmembrane region" description="Helical" evidence="14">
    <location>
        <begin position="960"/>
        <end position="982"/>
    </location>
</feature>
<dbReference type="Gene3D" id="3.40.1110.10">
    <property type="entry name" value="Calcium-transporting ATPase, cytoplasmic domain N"/>
    <property type="match status" value="1"/>
</dbReference>